<evidence type="ECO:0000256" key="4">
    <source>
        <dbReference type="ARBA" id="ARBA00023136"/>
    </source>
</evidence>
<keyword evidence="2 5" id="KW-0812">Transmembrane</keyword>
<dbReference type="GO" id="GO:0022857">
    <property type="term" value="F:transmembrane transporter activity"/>
    <property type="evidence" value="ECO:0007669"/>
    <property type="project" value="InterPro"/>
</dbReference>
<dbReference type="OrthoDB" id="9810492at2"/>
<comment type="subcellular location">
    <subcellularLocation>
        <location evidence="1">Cell membrane</location>
        <topology evidence="1">Multi-pass membrane protein</topology>
    </subcellularLocation>
</comment>
<dbReference type="RefSeq" id="WP_116226108.1">
    <property type="nucleotide sequence ID" value="NZ_AP018437.1"/>
</dbReference>
<dbReference type="SUPFAM" id="SSF103473">
    <property type="entry name" value="MFS general substrate transporter"/>
    <property type="match status" value="1"/>
</dbReference>
<feature type="transmembrane region" description="Helical" evidence="5">
    <location>
        <begin position="182"/>
        <end position="202"/>
    </location>
</feature>
<gene>
    <name evidence="7" type="ORF">DFR64_2843</name>
</gene>
<dbReference type="InterPro" id="IPR011701">
    <property type="entry name" value="MFS"/>
</dbReference>
<feature type="transmembrane region" description="Helical" evidence="5">
    <location>
        <begin position="350"/>
        <end position="372"/>
    </location>
</feature>
<feature type="transmembrane region" description="Helical" evidence="5">
    <location>
        <begin position="384"/>
        <end position="404"/>
    </location>
</feature>
<keyword evidence="8" id="KW-1185">Reference proteome</keyword>
<evidence type="ECO:0000313" key="7">
    <source>
        <dbReference type="EMBL" id="REG05442.1"/>
    </source>
</evidence>
<dbReference type="Pfam" id="PF07690">
    <property type="entry name" value="MFS_1"/>
    <property type="match status" value="1"/>
</dbReference>
<dbReference type="PROSITE" id="PS50850">
    <property type="entry name" value="MFS"/>
    <property type="match status" value="1"/>
</dbReference>
<dbReference type="GO" id="GO:0005886">
    <property type="term" value="C:plasma membrane"/>
    <property type="evidence" value="ECO:0007669"/>
    <property type="project" value="UniProtKB-SubCell"/>
</dbReference>
<evidence type="ECO:0000256" key="1">
    <source>
        <dbReference type="ARBA" id="ARBA00004651"/>
    </source>
</evidence>
<evidence type="ECO:0000256" key="5">
    <source>
        <dbReference type="SAM" id="Phobius"/>
    </source>
</evidence>
<dbReference type="Gene3D" id="1.20.1250.20">
    <property type="entry name" value="MFS general substrate transporter like domains"/>
    <property type="match status" value="2"/>
</dbReference>
<dbReference type="AlphaFoldDB" id="A0A347ZWL9"/>
<dbReference type="InterPro" id="IPR036259">
    <property type="entry name" value="MFS_trans_sf"/>
</dbReference>
<keyword evidence="4 5" id="KW-0472">Membrane</keyword>
<dbReference type="EMBL" id="QUMS01000005">
    <property type="protein sequence ID" value="REG05442.1"/>
    <property type="molecule type" value="Genomic_DNA"/>
</dbReference>
<dbReference type="CDD" id="cd17370">
    <property type="entry name" value="MFS_MJ1317_like"/>
    <property type="match status" value="1"/>
</dbReference>
<feature type="transmembrane region" description="Helical" evidence="5">
    <location>
        <begin position="255"/>
        <end position="275"/>
    </location>
</feature>
<reference evidence="7 8" key="1">
    <citation type="submission" date="2018-08" db="EMBL/GenBank/DDBJ databases">
        <title>Genomic Encyclopedia of Type Strains, Phase IV (KMG-IV): sequencing the most valuable type-strain genomes for metagenomic binning, comparative biology and taxonomic classification.</title>
        <authorList>
            <person name="Goeker M."/>
        </authorList>
    </citation>
    <scope>NUCLEOTIDE SEQUENCE [LARGE SCALE GENOMIC DNA]</scope>
    <source>
        <strain evidence="7 8">DSM 23923</strain>
    </source>
</reference>
<keyword evidence="3 5" id="KW-1133">Transmembrane helix</keyword>
<protein>
    <submittedName>
        <fullName evidence="7">Na+/melibiose symporter-like transporter</fullName>
    </submittedName>
</protein>
<evidence type="ECO:0000259" key="6">
    <source>
        <dbReference type="PROSITE" id="PS50850"/>
    </source>
</evidence>
<evidence type="ECO:0000313" key="8">
    <source>
        <dbReference type="Proteomes" id="UP000256388"/>
    </source>
</evidence>
<dbReference type="InterPro" id="IPR020846">
    <property type="entry name" value="MFS_dom"/>
</dbReference>
<evidence type="ECO:0000256" key="2">
    <source>
        <dbReference type="ARBA" id="ARBA00022692"/>
    </source>
</evidence>
<name>A0A347ZWL9_9CHLR</name>
<feature type="domain" description="Major facilitator superfamily (MFS) profile" evidence="6">
    <location>
        <begin position="18"/>
        <end position="409"/>
    </location>
</feature>
<dbReference type="PANTHER" id="PTHR23518:SF2">
    <property type="entry name" value="MAJOR FACILITATOR SUPERFAMILY TRANSPORTER"/>
    <property type="match status" value="1"/>
</dbReference>
<sequence length="414" mass="44632">MNNKDVKEKNSIKDLPRNIWAVGLTSFFMDVSSEMVINILPLFLSNVLGVKTNIIGLIEGVAESTASILKLFSGWLSDKLHARKWLAVAGYGLSALSKPFFYFANTWGWVAGVRWVDRVGKGIRTAPRDALVADSISEEKRGLAFGFHRAADTAGAMVGLLVALLIVWMAQSSNVELGQATFRTVVLASLIPAFLAVLSLVLGVKEVKPTSEREAPKFAFKSLGKPFMTFMVIVGLFDLGNSSDSFLVLRAQERGISVIGILGLLAVFNLVYTVISTPAGSLSDKVGRRNIIIGGWIVYVLVYLGFGLASAAWQVWLLYIVYGLYYGMAYGTTKAMVADLVPVELRGTAYGTYNAILGIIDFPASLIAGILWQGAGGWTGFGPSAPFLFGAAMALLALVMFILWKPPVNNPAVS</sequence>
<organism evidence="7 8">
    <name type="scientific">Pelolinea submarina</name>
    <dbReference type="NCBI Taxonomy" id="913107"/>
    <lineage>
        <taxon>Bacteria</taxon>
        <taxon>Bacillati</taxon>
        <taxon>Chloroflexota</taxon>
        <taxon>Anaerolineae</taxon>
        <taxon>Anaerolineales</taxon>
        <taxon>Anaerolineaceae</taxon>
        <taxon>Pelolinea</taxon>
    </lineage>
</organism>
<evidence type="ECO:0000256" key="3">
    <source>
        <dbReference type="ARBA" id="ARBA00022989"/>
    </source>
</evidence>
<feature type="transmembrane region" description="Helical" evidence="5">
    <location>
        <begin position="223"/>
        <end position="243"/>
    </location>
</feature>
<proteinExistence type="predicted"/>
<feature type="transmembrane region" description="Helical" evidence="5">
    <location>
        <begin position="296"/>
        <end position="322"/>
    </location>
</feature>
<comment type="caution">
    <text evidence="7">The sequence shown here is derived from an EMBL/GenBank/DDBJ whole genome shotgun (WGS) entry which is preliminary data.</text>
</comment>
<accession>A0A347ZWL9</accession>
<dbReference type="Proteomes" id="UP000256388">
    <property type="component" value="Unassembled WGS sequence"/>
</dbReference>
<feature type="transmembrane region" description="Helical" evidence="5">
    <location>
        <begin position="150"/>
        <end position="170"/>
    </location>
</feature>
<dbReference type="PANTHER" id="PTHR23518">
    <property type="entry name" value="C-METHYLTRANSFERASE"/>
    <property type="match status" value="1"/>
</dbReference>